<gene>
    <name evidence="2" type="ORF">N4264_04895</name>
</gene>
<dbReference type="EMBL" id="CP104694">
    <property type="protein sequence ID" value="UXI68994.1"/>
    <property type="molecule type" value="Genomic_DNA"/>
</dbReference>
<evidence type="ECO:0000313" key="2">
    <source>
        <dbReference type="EMBL" id="UXI68994.1"/>
    </source>
</evidence>
<feature type="signal peptide" evidence="1">
    <location>
        <begin position="1"/>
        <end position="29"/>
    </location>
</feature>
<dbReference type="Proteomes" id="UP001064632">
    <property type="component" value="Chromosome"/>
</dbReference>
<accession>A0ABY6BGV7</accession>
<evidence type="ECO:0000313" key="3">
    <source>
        <dbReference type="Proteomes" id="UP001064632"/>
    </source>
</evidence>
<name>A0ABY6BGV7_9GAMM</name>
<dbReference type="RefSeq" id="WP_261695952.1">
    <property type="nucleotide sequence ID" value="NZ_CP104694.1"/>
</dbReference>
<keyword evidence="3" id="KW-1185">Reference proteome</keyword>
<feature type="chain" id="PRO_5047312410" evidence="1">
    <location>
        <begin position="30"/>
        <end position="150"/>
    </location>
</feature>
<evidence type="ECO:0000256" key="1">
    <source>
        <dbReference type="SAM" id="SignalP"/>
    </source>
</evidence>
<keyword evidence="1" id="KW-0732">Signal</keyword>
<organism evidence="2 3">
    <name type="scientific">Tahibacter amnicola</name>
    <dbReference type="NCBI Taxonomy" id="2976241"/>
    <lineage>
        <taxon>Bacteria</taxon>
        <taxon>Pseudomonadati</taxon>
        <taxon>Pseudomonadota</taxon>
        <taxon>Gammaproteobacteria</taxon>
        <taxon>Lysobacterales</taxon>
        <taxon>Rhodanobacteraceae</taxon>
        <taxon>Tahibacter</taxon>
    </lineage>
</organism>
<proteinExistence type="predicted"/>
<reference evidence="2" key="1">
    <citation type="submission" date="2022-09" db="EMBL/GenBank/DDBJ databases">
        <title>Tahibacter sp. nov., isolated from a fresh water.</title>
        <authorList>
            <person name="Baek J.H."/>
            <person name="Lee J.K."/>
            <person name="Kim J.M."/>
            <person name="Jeon C.O."/>
        </authorList>
    </citation>
    <scope>NUCLEOTIDE SEQUENCE</scope>
    <source>
        <strain evidence="2">W38</strain>
    </source>
</reference>
<protein>
    <submittedName>
        <fullName evidence="2">Uncharacterized protein</fullName>
    </submittedName>
</protein>
<sequence>MKTVKTLVRQLHRVVVAGALAAISLSAVADGISVEPGVAEPLPGRDYSLRLDLSAHRLERYDVVTGKTDSVVIDAGCASGAVPGLWLLVPQSGANFDLLPVGATPAQARPVALSGTCATLRDAAAGGVVLVEAGQALPDAPRVLAAGEVN</sequence>